<protein>
    <submittedName>
        <fullName evidence="1">Uncharacterized protein</fullName>
    </submittedName>
</protein>
<evidence type="ECO:0000313" key="1">
    <source>
        <dbReference type="EMBL" id="MBX72686.1"/>
    </source>
</evidence>
<reference evidence="1" key="1">
    <citation type="submission" date="2018-02" db="EMBL/GenBank/DDBJ databases">
        <title>Rhizophora mucronata_Transcriptome.</title>
        <authorList>
            <person name="Meera S.P."/>
            <person name="Sreeshan A."/>
            <person name="Augustine A."/>
        </authorList>
    </citation>
    <scope>NUCLEOTIDE SEQUENCE</scope>
    <source>
        <tissue evidence="1">Leaf</tissue>
    </source>
</reference>
<proteinExistence type="predicted"/>
<sequence length="40" mass="4407">MPAKTIVTTITEIITWDGNMLKCKDMIQSFAPSFASFIVG</sequence>
<organism evidence="1">
    <name type="scientific">Rhizophora mucronata</name>
    <name type="common">Asiatic mangrove</name>
    <dbReference type="NCBI Taxonomy" id="61149"/>
    <lineage>
        <taxon>Eukaryota</taxon>
        <taxon>Viridiplantae</taxon>
        <taxon>Streptophyta</taxon>
        <taxon>Embryophyta</taxon>
        <taxon>Tracheophyta</taxon>
        <taxon>Spermatophyta</taxon>
        <taxon>Magnoliopsida</taxon>
        <taxon>eudicotyledons</taxon>
        <taxon>Gunneridae</taxon>
        <taxon>Pentapetalae</taxon>
        <taxon>rosids</taxon>
        <taxon>fabids</taxon>
        <taxon>Malpighiales</taxon>
        <taxon>Rhizophoraceae</taxon>
        <taxon>Rhizophora</taxon>
    </lineage>
</organism>
<accession>A0A2P2R0A9</accession>
<name>A0A2P2R0A9_RHIMU</name>
<dbReference type="AlphaFoldDB" id="A0A2P2R0A9"/>
<dbReference type="EMBL" id="GGEC01092202">
    <property type="protein sequence ID" value="MBX72686.1"/>
    <property type="molecule type" value="Transcribed_RNA"/>
</dbReference>